<protein>
    <submittedName>
        <fullName evidence="1">Uncharacterized protein</fullName>
    </submittedName>
</protein>
<dbReference type="Proteomes" id="UP000800235">
    <property type="component" value="Unassembled WGS sequence"/>
</dbReference>
<organism evidence="1 2">
    <name type="scientific">Tothia fuscella</name>
    <dbReference type="NCBI Taxonomy" id="1048955"/>
    <lineage>
        <taxon>Eukaryota</taxon>
        <taxon>Fungi</taxon>
        <taxon>Dikarya</taxon>
        <taxon>Ascomycota</taxon>
        <taxon>Pezizomycotina</taxon>
        <taxon>Dothideomycetes</taxon>
        <taxon>Pleosporomycetidae</taxon>
        <taxon>Venturiales</taxon>
        <taxon>Cylindrosympodiaceae</taxon>
        <taxon>Tothia</taxon>
    </lineage>
</organism>
<proteinExistence type="predicted"/>
<dbReference type="EMBL" id="MU007037">
    <property type="protein sequence ID" value="KAF2430666.1"/>
    <property type="molecule type" value="Genomic_DNA"/>
</dbReference>
<dbReference type="AlphaFoldDB" id="A0A9P4NS24"/>
<sequence length="178" mass="19496">MAEDYTIKIIAYDKEDLDRIQELRNPGIVAWRMERSRPQSSELERSSAWHYANGTMTKLSEPRICLGTDRVMALVPSAAQAGDVIIQFWNCSAAVVMRPVLSGSGGPASSFLLVGRADVAEHPDSDVFSGIDQRAENKLLCVPESGASTFQSSGAVYVDLDFRTLSIITASIDSRRKI</sequence>
<keyword evidence="2" id="KW-1185">Reference proteome</keyword>
<evidence type="ECO:0000313" key="2">
    <source>
        <dbReference type="Proteomes" id="UP000800235"/>
    </source>
</evidence>
<reference evidence="1" key="1">
    <citation type="journal article" date="2020" name="Stud. Mycol.">
        <title>101 Dothideomycetes genomes: a test case for predicting lifestyles and emergence of pathogens.</title>
        <authorList>
            <person name="Haridas S."/>
            <person name="Albert R."/>
            <person name="Binder M."/>
            <person name="Bloem J."/>
            <person name="Labutti K."/>
            <person name="Salamov A."/>
            <person name="Andreopoulos B."/>
            <person name="Baker S."/>
            <person name="Barry K."/>
            <person name="Bills G."/>
            <person name="Bluhm B."/>
            <person name="Cannon C."/>
            <person name="Castanera R."/>
            <person name="Culley D."/>
            <person name="Daum C."/>
            <person name="Ezra D."/>
            <person name="Gonzalez J."/>
            <person name="Henrissat B."/>
            <person name="Kuo A."/>
            <person name="Liang C."/>
            <person name="Lipzen A."/>
            <person name="Lutzoni F."/>
            <person name="Magnuson J."/>
            <person name="Mondo S."/>
            <person name="Nolan M."/>
            <person name="Ohm R."/>
            <person name="Pangilinan J."/>
            <person name="Park H.-J."/>
            <person name="Ramirez L."/>
            <person name="Alfaro M."/>
            <person name="Sun H."/>
            <person name="Tritt A."/>
            <person name="Yoshinaga Y."/>
            <person name="Zwiers L.-H."/>
            <person name="Turgeon B."/>
            <person name="Goodwin S."/>
            <person name="Spatafora J."/>
            <person name="Crous P."/>
            <person name="Grigoriev I."/>
        </authorList>
    </citation>
    <scope>NUCLEOTIDE SEQUENCE</scope>
    <source>
        <strain evidence="1">CBS 130266</strain>
    </source>
</reference>
<gene>
    <name evidence="1" type="ORF">EJ08DRAFT_714302</name>
</gene>
<accession>A0A9P4NS24</accession>
<name>A0A9P4NS24_9PEZI</name>
<evidence type="ECO:0000313" key="1">
    <source>
        <dbReference type="EMBL" id="KAF2430666.1"/>
    </source>
</evidence>
<comment type="caution">
    <text evidence="1">The sequence shown here is derived from an EMBL/GenBank/DDBJ whole genome shotgun (WGS) entry which is preliminary data.</text>
</comment>
<dbReference type="OrthoDB" id="5386682at2759"/>